<dbReference type="InterPro" id="IPR037171">
    <property type="entry name" value="NagB/RpiA_transferase-like"/>
</dbReference>
<comment type="caution">
    <text evidence="8">The sequence shown here is derived from an EMBL/GenBank/DDBJ whole genome shotgun (WGS) entry which is preliminary data.</text>
</comment>
<evidence type="ECO:0000256" key="6">
    <source>
        <dbReference type="SAM" id="MobiDB-lite"/>
    </source>
</evidence>
<evidence type="ECO:0000256" key="4">
    <source>
        <dbReference type="ARBA" id="ARBA00023163"/>
    </source>
</evidence>
<sequence length="281" mass="30526">MFQRQRRAEILATIEREGHVVVDELASHYDVSVESIRKDLQALVKAGKCQRVYGGAVRLDGSVTANGSDGDTTRQDPRSLEDAFPTKHIPDLAGSGAGRLAVAKRAFMEINDGDSIFLDVSRTNVLLARLLAESDKHAILTTNMIDVMRAVANHPNITALSTGGFLNQDLTGFVGSATVSLLEPILFSKAFVGANGIDLGRNAVLAESFDDGAVKSRVVQNASFKFLLADEEKFGRQGLYRFASLNDFTGIITDTQNPDVLVKLQRRGIPTLQAYRTDDSK</sequence>
<organism evidence="8 9">
    <name type="scientific">Olsenella profusa F0195</name>
    <dbReference type="NCBI Taxonomy" id="1125712"/>
    <lineage>
        <taxon>Bacteria</taxon>
        <taxon>Bacillati</taxon>
        <taxon>Actinomycetota</taxon>
        <taxon>Coriobacteriia</taxon>
        <taxon>Coriobacteriales</taxon>
        <taxon>Atopobiaceae</taxon>
        <taxon>Olsenella</taxon>
    </lineage>
</organism>
<dbReference type="STRING" id="1125712.HMPREF1316_1364"/>
<dbReference type="RefSeq" id="WP_021726944.1">
    <property type="nucleotide sequence ID" value="NZ_AWEZ01000064.1"/>
</dbReference>
<dbReference type="SMART" id="SM00420">
    <property type="entry name" value="HTH_DEOR"/>
    <property type="match status" value="1"/>
</dbReference>
<evidence type="ECO:0000256" key="1">
    <source>
        <dbReference type="ARBA" id="ARBA00021390"/>
    </source>
</evidence>
<evidence type="ECO:0000259" key="7">
    <source>
        <dbReference type="PROSITE" id="PS51000"/>
    </source>
</evidence>
<comment type="function">
    <text evidence="5">Repressor of the lactose catabolism operon. Galactose-6-phosphate is the inducer.</text>
</comment>
<protein>
    <recommendedName>
        <fullName evidence="1">Lactose phosphotransferase system repressor</fullName>
    </recommendedName>
</protein>
<reference evidence="8 9" key="1">
    <citation type="submission" date="2013-08" db="EMBL/GenBank/DDBJ databases">
        <authorList>
            <person name="Durkin A.S."/>
            <person name="Haft D.R."/>
            <person name="McCorrison J."/>
            <person name="Torralba M."/>
            <person name="Gillis M."/>
            <person name="Haft D.H."/>
            <person name="Methe B."/>
            <person name="Sutton G."/>
            <person name="Nelson K.E."/>
        </authorList>
    </citation>
    <scope>NUCLEOTIDE SEQUENCE [LARGE SCALE GENOMIC DNA]</scope>
    <source>
        <strain evidence="8 9">F0195</strain>
    </source>
</reference>
<keyword evidence="9" id="KW-1185">Reference proteome</keyword>
<dbReference type="InterPro" id="IPR036390">
    <property type="entry name" value="WH_DNA-bd_sf"/>
</dbReference>
<feature type="compositionally biased region" description="Basic and acidic residues" evidence="6">
    <location>
        <begin position="71"/>
        <end position="85"/>
    </location>
</feature>
<dbReference type="Pfam" id="PF08220">
    <property type="entry name" value="HTH_DeoR"/>
    <property type="match status" value="1"/>
</dbReference>
<keyword evidence="4" id="KW-0804">Transcription</keyword>
<keyword evidence="2" id="KW-0678">Repressor</keyword>
<keyword evidence="3" id="KW-0805">Transcription regulation</keyword>
<dbReference type="AlphaFoldDB" id="U2TJ37"/>
<evidence type="ECO:0000256" key="5">
    <source>
        <dbReference type="ARBA" id="ARBA00024937"/>
    </source>
</evidence>
<dbReference type="InterPro" id="IPR050313">
    <property type="entry name" value="Carb_Metab_HTH_regulators"/>
</dbReference>
<feature type="domain" description="HTH deoR-type" evidence="7">
    <location>
        <begin position="3"/>
        <end position="58"/>
    </location>
</feature>
<accession>U2TJ37</accession>
<dbReference type="PANTHER" id="PTHR30363">
    <property type="entry name" value="HTH-TYPE TRANSCRIPTIONAL REGULATOR SRLR-RELATED"/>
    <property type="match status" value="1"/>
</dbReference>
<feature type="region of interest" description="Disordered" evidence="6">
    <location>
        <begin position="63"/>
        <end position="85"/>
    </location>
</feature>
<dbReference type="SUPFAM" id="SSF100950">
    <property type="entry name" value="NagB/RpiA/CoA transferase-like"/>
    <property type="match status" value="1"/>
</dbReference>
<dbReference type="PANTHER" id="PTHR30363:SF4">
    <property type="entry name" value="GLYCEROL-3-PHOSPHATE REGULON REPRESSOR"/>
    <property type="match status" value="1"/>
</dbReference>
<dbReference type="SUPFAM" id="SSF46785">
    <property type="entry name" value="Winged helix' DNA-binding domain"/>
    <property type="match status" value="1"/>
</dbReference>
<dbReference type="EMBL" id="AWEZ01000064">
    <property type="protein sequence ID" value="ERL06490.1"/>
    <property type="molecule type" value="Genomic_DNA"/>
</dbReference>
<dbReference type="Proteomes" id="UP000016638">
    <property type="component" value="Unassembled WGS sequence"/>
</dbReference>
<dbReference type="OrthoDB" id="7688673at2"/>
<evidence type="ECO:0000313" key="8">
    <source>
        <dbReference type="EMBL" id="ERL06490.1"/>
    </source>
</evidence>
<dbReference type="PRINTS" id="PR00037">
    <property type="entry name" value="HTHLACR"/>
</dbReference>
<name>U2TJ37_9ACTN</name>
<dbReference type="InterPro" id="IPR001034">
    <property type="entry name" value="DeoR_HTH"/>
</dbReference>
<dbReference type="Pfam" id="PF00455">
    <property type="entry name" value="DeoRC"/>
    <property type="match status" value="1"/>
</dbReference>
<dbReference type="PATRIC" id="fig|1125712.3.peg.2129"/>
<dbReference type="GO" id="GO:0003700">
    <property type="term" value="F:DNA-binding transcription factor activity"/>
    <property type="evidence" value="ECO:0007669"/>
    <property type="project" value="InterPro"/>
</dbReference>
<gene>
    <name evidence="8" type="ORF">HMPREF1316_1364</name>
</gene>
<evidence type="ECO:0000313" key="9">
    <source>
        <dbReference type="Proteomes" id="UP000016638"/>
    </source>
</evidence>
<dbReference type="SMART" id="SM01134">
    <property type="entry name" value="DeoRC"/>
    <property type="match status" value="1"/>
</dbReference>
<dbReference type="eggNOG" id="COG1349">
    <property type="taxonomic scope" value="Bacteria"/>
</dbReference>
<evidence type="ECO:0000256" key="2">
    <source>
        <dbReference type="ARBA" id="ARBA00022491"/>
    </source>
</evidence>
<proteinExistence type="predicted"/>
<dbReference type="PROSITE" id="PS51000">
    <property type="entry name" value="HTH_DEOR_2"/>
    <property type="match status" value="1"/>
</dbReference>
<evidence type="ECO:0000256" key="3">
    <source>
        <dbReference type="ARBA" id="ARBA00023015"/>
    </source>
</evidence>
<dbReference type="InterPro" id="IPR014036">
    <property type="entry name" value="DeoR-like_C"/>
</dbReference>